<dbReference type="GO" id="GO:0006508">
    <property type="term" value="P:proteolysis"/>
    <property type="evidence" value="ECO:0007669"/>
    <property type="project" value="InterPro"/>
</dbReference>
<dbReference type="Gene3D" id="3.40.390.10">
    <property type="entry name" value="Collagenase (Catalytic Domain)"/>
    <property type="match status" value="1"/>
</dbReference>
<dbReference type="AlphaFoldDB" id="A0AAW0FE37"/>
<evidence type="ECO:0000313" key="2">
    <source>
        <dbReference type="EMBL" id="KAK7677669.1"/>
    </source>
</evidence>
<dbReference type="SUPFAM" id="SSF55486">
    <property type="entry name" value="Metalloproteases ('zincins'), catalytic domain"/>
    <property type="match status" value="1"/>
</dbReference>
<dbReference type="Proteomes" id="UP001385951">
    <property type="component" value="Unassembled WGS sequence"/>
</dbReference>
<name>A0AAW0FE37_9APHY</name>
<accession>A0AAW0FE37</accession>
<sequence>MQFHNIDGSNPTVSIAELRSILHECGHMLGFIHEHQSPSRVDEFTYKTKATIRYYADTWSPTIVWDNVLRVHAEQHLAAYSPFDDMSIMLYEIPACVNTQSKTIPRPSQLSAIDKAYATLLYPSTTTSHEATLRHALRLVGVPLGRQNIIMAANGPTEFRARFKEWNREARATHGESSCFHAISFIKRTTNHCLTHISKIFHIYSTTRRSGASTLNL</sequence>
<gene>
    <name evidence="2" type="ORF">QCA50_019360</name>
</gene>
<organism evidence="2 3">
    <name type="scientific">Cerrena zonata</name>
    <dbReference type="NCBI Taxonomy" id="2478898"/>
    <lineage>
        <taxon>Eukaryota</taxon>
        <taxon>Fungi</taxon>
        <taxon>Dikarya</taxon>
        <taxon>Basidiomycota</taxon>
        <taxon>Agaricomycotina</taxon>
        <taxon>Agaricomycetes</taxon>
        <taxon>Polyporales</taxon>
        <taxon>Cerrenaceae</taxon>
        <taxon>Cerrena</taxon>
    </lineage>
</organism>
<comment type="caution">
    <text evidence="2">The sequence shown here is derived from an EMBL/GenBank/DDBJ whole genome shotgun (WGS) entry which is preliminary data.</text>
</comment>
<evidence type="ECO:0000313" key="3">
    <source>
        <dbReference type="Proteomes" id="UP001385951"/>
    </source>
</evidence>
<dbReference type="GO" id="GO:0004222">
    <property type="term" value="F:metalloendopeptidase activity"/>
    <property type="evidence" value="ECO:0007669"/>
    <property type="project" value="InterPro"/>
</dbReference>
<evidence type="ECO:0000259" key="1">
    <source>
        <dbReference type="Pfam" id="PF01400"/>
    </source>
</evidence>
<dbReference type="Pfam" id="PF01400">
    <property type="entry name" value="Astacin"/>
    <property type="match status" value="1"/>
</dbReference>
<dbReference type="InterPro" id="IPR024079">
    <property type="entry name" value="MetalloPept_cat_dom_sf"/>
</dbReference>
<proteinExistence type="predicted"/>
<dbReference type="InterPro" id="IPR001506">
    <property type="entry name" value="Peptidase_M12A"/>
</dbReference>
<dbReference type="EMBL" id="JASBNA010000084">
    <property type="protein sequence ID" value="KAK7677669.1"/>
    <property type="molecule type" value="Genomic_DNA"/>
</dbReference>
<reference evidence="2 3" key="1">
    <citation type="submission" date="2022-09" db="EMBL/GenBank/DDBJ databases">
        <authorList>
            <person name="Palmer J.M."/>
        </authorList>
    </citation>
    <scope>NUCLEOTIDE SEQUENCE [LARGE SCALE GENOMIC DNA]</scope>
    <source>
        <strain evidence="2 3">DSM 7382</strain>
    </source>
</reference>
<feature type="domain" description="Peptidase M12A" evidence="1">
    <location>
        <begin position="20"/>
        <end position="104"/>
    </location>
</feature>
<protein>
    <recommendedName>
        <fullName evidence="1">Peptidase M12A domain-containing protein</fullName>
    </recommendedName>
</protein>
<keyword evidence="3" id="KW-1185">Reference proteome</keyword>